<evidence type="ECO:0000259" key="2">
    <source>
        <dbReference type="PROSITE" id="PS51782"/>
    </source>
</evidence>
<evidence type="ECO:0000256" key="1">
    <source>
        <dbReference type="SAM" id="SignalP"/>
    </source>
</evidence>
<feature type="signal peptide" evidence="1">
    <location>
        <begin position="1"/>
        <end position="22"/>
    </location>
</feature>
<sequence>MKKFICSMLIASTFLISPISHAESFVMHTAKAGDSYSYISNEFNVNIDTLKELNQDKDNIISEGSLVKIKPISMNKTITIKVNNEKLNPEQHPYIENNRAFVPIRTIANALNADGIIWEDSSKTAILVQDKKTIRLTLGSNIAKINDQDVKLDAPISVYEGRTYVPIRFISEAFDCNVAWDNDNKTVLVNTTDSYDEDLYWLSRIIHAEATTQPLEGKIAVGNVIINRKNSPNFPNTIKEVIFDTNYGYQYTPAKNGAIHNSPSTESIKAAKLVLNGKNNISGCLYFLNPRKSTNNWIVKNKTFYKRIGAHDFYR</sequence>
<feature type="domain" description="LysM" evidence="2">
    <location>
        <begin position="26"/>
        <end position="69"/>
    </location>
</feature>
<dbReference type="InterPro" id="IPR018392">
    <property type="entry name" value="LysM"/>
</dbReference>
<dbReference type="PROSITE" id="PS51782">
    <property type="entry name" value="LYSM"/>
    <property type="match status" value="1"/>
</dbReference>
<dbReference type="Gene3D" id="3.10.350.10">
    <property type="entry name" value="LysM domain"/>
    <property type="match status" value="1"/>
</dbReference>
<dbReference type="SUPFAM" id="SSF54106">
    <property type="entry name" value="LysM domain"/>
    <property type="match status" value="1"/>
</dbReference>
<dbReference type="Pfam" id="PF07833">
    <property type="entry name" value="Cu_amine_oxidN1"/>
    <property type="match status" value="1"/>
</dbReference>
<keyword evidence="4" id="KW-1185">Reference proteome</keyword>
<dbReference type="InterPro" id="IPR012854">
    <property type="entry name" value="Cu_amine_oxidase-like_N"/>
</dbReference>
<dbReference type="InterPro" id="IPR011105">
    <property type="entry name" value="Cell_wall_hydrolase_SleB"/>
</dbReference>
<accession>A0A1T5J487</accession>
<dbReference type="Proteomes" id="UP000190285">
    <property type="component" value="Unassembled WGS sequence"/>
</dbReference>
<dbReference type="InterPro" id="IPR036582">
    <property type="entry name" value="Mao_N_sf"/>
</dbReference>
<dbReference type="Gene3D" id="3.30.457.10">
    <property type="entry name" value="Copper amine oxidase-like, N-terminal domain"/>
    <property type="match status" value="1"/>
</dbReference>
<dbReference type="OrthoDB" id="9785345at2"/>
<dbReference type="InterPro" id="IPR042047">
    <property type="entry name" value="SleB_dom1"/>
</dbReference>
<dbReference type="RefSeq" id="WP_079489690.1">
    <property type="nucleotide sequence ID" value="NZ_FUZT01000002.1"/>
</dbReference>
<dbReference type="SUPFAM" id="SSF55383">
    <property type="entry name" value="Copper amine oxidase, domain N"/>
    <property type="match status" value="2"/>
</dbReference>
<dbReference type="SMART" id="SM00257">
    <property type="entry name" value="LysM"/>
    <property type="match status" value="1"/>
</dbReference>
<evidence type="ECO:0000313" key="3">
    <source>
        <dbReference type="EMBL" id="SKC46259.1"/>
    </source>
</evidence>
<dbReference type="AlphaFoldDB" id="A0A1T5J487"/>
<gene>
    <name evidence="3" type="ORF">SAMN02194393_00911</name>
</gene>
<dbReference type="STRING" id="36842.SAMN02194393_00911"/>
<keyword evidence="1" id="KW-0732">Signal</keyword>
<dbReference type="InterPro" id="IPR036779">
    <property type="entry name" value="LysM_dom_sf"/>
</dbReference>
<dbReference type="Gene3D" id="6.20.240.60">
    <property type="match status" value="1"/>
</dbReference>
<feature type="chain" id="PRO_5012029913" evidence="1">
    <location>
        <begin position="23"/>
        <end position="315"/>
    </location>
</feature>
<name>A0A1T5J487_9FIRM</name>
<evidence type="ECO:0000313" key="4">
    <source>
        <dbReference type="Proteomes" id="UP000190285"/>
    </source>
</evidence>
<dbReference type="EMBL" id="FUZT01000002">
    <property type="protein sequence ID" value="SKC46259.1"/>
    <property type="molecule type" value="Genomic_DNA"/>
</dbReference>
<dbReference type="Gene3D" id="1.10.10.2520">
    <property type="entry name" value="Cell wall hydrolase SleB, domain 1"/>
    <property type="match status" value="1"/>
</dbReference>
<reference evidence="3 4" key="1">
    <citation type="submission" date="2017-02" db="EMBL/GenBank/DDBJ databases">
        <authorList>
            <person name="Peterson S.W."/>
        </authorList>
    </citation>
    <scope>NUCLEOTIDE SEQUENCE [LARGE SCALE GENOMIC DNA]</scope>
    <source>
        <strain evidence="3 4">M1</strain>
    </source>
</reference>
<dbReference type="GO" id="GO:0016787">
    <property type="term" value="F:hydrolase activity"/>
    <property type="evidence" value="ECO:0007669"/>
    <property type="project" value="InterPro"/>
</dbReference>
<protein>
    <submittedName>
        <fullName evidence="3">LysM domain-containing protein</fullName>
    </submittedName>
</protein>
<organism evidence="3 4">
    <name type="scientific">Maledivibacter halophilus</name>
    <dbReference type="NCBI Taxonomy" id="36842"/>
    <lineage>
        <taxon>Bacteria</taxon>
        <taxon>Bacillati</taxon>
        <taxon>Bacillota</taxon>
        <taxon>Clostridia</taxon>
        <taxon>Peptostreptococcales</taxon>
        <taxon>Caminicellaceae</taxon>
        <taxon>Maledivibacter</taxon>
    </lineage>
</organism>
<dbReference type="Pfam" id="PF07486">
    <property type="entry name" value="Hydrolase_2"/>
    <property type="match status" value="1"/>
</dbReference>
<proteinExistence type="predicted"/>
<dbReference type="Pfam" id="PF01476">
    <property type="entry name" value="LysM"/>
    <property type="match status" value="1"/>
</dbReference>